<evidence type="ECO:0000313" key="2">
    <source>
        <dbReference type="Proteomes" id="UP000601768"/>
    </source>
</evidence>
<evidence type="ECO:0000313" key="1">
    <source>
        <dbReference type="EMBL" id="MBC3766804.1"/>
    </source>
</evidence>
<keyword evidence="2" id="KW-1185">Reference proteome</keyword>
<dbReference type="Proteomes" id="UP000601768">
    <property type="component" value="Unassembled WGS sequence"/>
</dbReference>
<dbReference type="AlphaFoldDB" id="A0A8J6IV64"/>
<comment type="caution">
    <text evidence="1">The sequence shown here is derived from an EMBL/GenBank/DDBJ whole genome shotgun (WGS) entry which is preliminary data.</text>
</comment>
<sequence length="128" mass="14969">MLINEYFDDYCRAFNLSDGEYISACFNRPAIFMEGKRKTIFTTEEEVGAFVKKSLENYRKKQVVRADIEIQQVIRLASDFMFCKIIWWFYGQDGRALFQCPISYTMQMDGNNVTHIVALVKDKDHPVG</sequence>
<reference evidence="1" key="1">
    <citation type="journal article" date="2018" name="Int. J. Syst. Evol. Microbiol.">
        <title>Neptunicella marina gen. nov., sp. nov., isolated from surface seawater.</title>
        <authorList>
            <person name="Liu X."/>
            <person name="Lai Q."/>
            <person name="Du Y."/>
            <person name="Zhang X."/>
            <person name="Liu Z."/>
            <person name="Sun F."/>
            <person name="Shao Z."/>
        </authorList>
    </citation>
    <scope>NUCLEOTIDE SEQUENCE</scope>
    <source>
        <strain evidence="1">S27-2</strain>
    </source>
</reference>
<dbReference type="RefSeq" id="WP_186507328.1">
    <property type="nucleotide sequence ID" value="NZ_JACNEP010000010.1"/>
</dbReference>
<organism evidence="1 2">
    <name type="scientific">Neptunicella marina</name>
    <dbReference type="NCBI Taxonomy" id="2125989"/>
    <lineage>
        <taxon>Bacteria</taxon>
        <taxon>Pseudomonadati</taxon>
        <taxon>Pseudomonadota</taxon>
        <taxon>Gammaproteobacteria</taxon>
        <taxon>Alteromonadales</taxon>
        <taxon>Alteromonadaceae</taxon>
        <taxon>Neptunicella</taxon>
    </lineage>
</organism>
<reference evidence="1" key="2">
    <citation type="submission" date="2020-08" db="EMBL/GenBank/DDBJ databases">
        <authorList>
            <person name="Lai Q."/>
        </authorList>
    </citation>
    <scope>NUCLEOTIDE SEQUENCE</scope>
    <source>
        <strain evidence="1">S27-2</strain>
    </source>
</reference>
<proteinExistence type="predicted"/>
<dbReference type="EMBL" id="JACNEP010000010">
    <property type="protein sequence ID" value="MBC3766804.1"/>
    <property type="molecule type" value="Genomic_DNA"/>
</dbReference>
<gene>
    <name evidence="1" type="ORF">H8B19_13020</name>
</gene>
<dbReference type="InterPro" id="IPR032710">
    <property type="entry name" value="NTF2-like_dom_sf"/>
</dbReference>
<accession>A0A8J6IV64</accession>
<protein>
    <submittedName>
        <fullName evidence="1">Uncharacterized protein</fullName>
    </submittedName>
</protein>
<name>A0A8J6IV64_9ALTE</name>
<dbReference type="SUPFAM" id="SSF54427">
    <property type="entry name" value="NTF2-like"/>
    <property type="match status" value="1"/>
</dbReference>